<evidence type="ECO:0000313" key="10">
    <source>
        <dbReference type="Proteomes" id="UP000199452"/>
    </source>
</evidence>
<dbReference type="PROSITE" id="PS51257">
    <property type="entry name" value="PROKAR_LIPOPROTEIN"/>
    <property type="match status" value="1"/>
</dbReference>
<dbReference type="AlphaFoldDB" id="A0A1G6QD50"/>
<evidence type="ECO:0000256" key="7">
    <source>
        <dbReference type="SAM" id="SignalP"/>
    </source>
</evidence>
<dbReference type="STRING" id="1640674.SAMN05216323_106015"/>
<dbReference type="PROSITE" id="PS50059">
    <property type="entry name" value="FKBP_PPIASE"/>
    <property type="match status" value="1"/>
</dbReference>
<evidence type="ECO:0000256" key="5">
    <source>
        <dbReference type="PROSITE-ProRule" id="PRU00277"/>
    </source>
</evidence>
<dbReference type="Proteomes" id="UP000199452">
    <property type="component" value="Unassembled WGS sequence"/>
</dbReference>
<keyword evidence="4 5" id="KW-0413">Isomerase</keyword>
<dbReference type="SUPFAM" id="SSF54534">
    <property type="entry name" value="FKBP-like"/>
    <property type="match status" value="1"/>
</dbReference>
<evidence type="ECO:0000259" key="8">
    <source>
        <dbReference type="PROSITE" id="PS50059"/>
    </source>
</evidence>
<evidence type="ECO:0000256" key="3">
    <source>
        <dbReference type="ARBA" id="ARBA00023110"/>
    </source>
</evidence>
<dbReference type="PANTHER" id="PTHR43811:SF19">
    <property type="entry name" value="39 KDA FK506-BINDING NUCLEAR PROTEIN"/>
    <property type="match status" value="1"/>
</dbReference>
<keyword evidence="10" id="KW-1185">Reference proteome</keyword>
<evidence type="ECO:0000256" key="6">
    <source>
        <dbReference type="RuleBase" id="RU003915"/>
    </source>
</evidence>
<organism evidence="9 10">
    <name type="scientific">Williamwhitmania taraxaci</name>
    <dbReference type="NCBI Taxonomy" id="1640674"/>
    <lineage>
        <taxon>Bacteria</taxon>
        <taxon>Pseudomonadati</taxon>
        <taxon>Bacteroidota</taxon>
        <taxon>Bacteroidia</taxon>
        <taxon>Bacteroidales</taxon>
        <taxon>Williamwhitmaniaceae</taxon>
        <taxon>Williamwhitmania</taxon>
    </lineage>
</organism>
<dbReference type="PANTHER" id="PTHR43811">
    <property type="entry name" value="FKBP-TYPE PEPTIDYL-PROLYL CIS-TRANS ISOMERASE FKPA"/>
    <property type="match status" value="1"/>
</dbReference>
<dbReference type="GO" id="GO:0003755">
    <property type="term" value="F:peptidyl-prolyl cis-trans isomerase activity"/>
    <property type="evidence" value="ECO:0007669"/>
    <property type="project" value="UniProtKB-UniRule"/>
</dbReference>
<evidence type="ECO:0000313" key="9">
    <source>
        <dbReference type="EMBL" id="SDC90238.1"/>
    </source>
</evidence>
<feature type="signal peptide" evidence="7">
    <location>
        <begin position="1"/>
        <end position="22"/>
    </location>
</feature>
<dbReference type="InterPro" id="IPR046357">
    <property type="entry name" value="PPIase_dom_sf"/>
</dbReference>
<evidence type="ECO:0000256" key="1">
    <source>
        <dbReference type="ARBA" id="ARBA00000971"/>
    </source>
</evidence>
<dbReference type="EMBL" id="FMYP01000060">
    <property type="protein sequence ID" value="SDC90238.1"/>
    <property type="molecule type" value="Genomic_DNA"/>
</dbReference>
<evidence type="ECO:0000256" key="4">
    <source>
        <dbReference type="ARBA" id="ARBA00023235"/>
    </source>
</evidence>
<name>A0A1G6QD50_9BACT</name>
<keyword evidence="7" id="KW-0732">Signal</keyword>
<dbReference type="OrthoDB" id="1093155at2"/>
<dbReference type="RefSeq" id="WP_092439940.1">
    <property type="nucleotide sequence ID" value="NZ_FMYP01000060.1"/>
</dbReference>
<dbReference type="EC" id="5.2.1.8" evidence="6"/>
<dbReference type="Gene3D" id="3.10.50.40">
    <property type="match status" value="1"/>
</dbReference>
<dbReference type="Pfam" id="PF00254">
    <property type="entry name" value="FKBP_C"/>
    <property type="match status" value="1"/>
</dbReference>
<comment type="similarity">
    <text evidence="2 6">Belongs to the FKBP-type PPIase family.</text>
</comment>
<dbReference type="InterPro" id="IPR001179">
    <property type="entry name" value="PPIase_FKBP_dom"/>
</dbReference>
<feature type="domain" description="PPIase FKBP-type" evidence="8">
    <location>
        <begin position="87"/>
        <end position="174"/>
    </location>
</feature>
<evidence type="ECO:0000256" key="2">
    <source>
        <dbReference type="ARBA" id="ARBA00006577"/>
    </source>
</evidence>
<keyword evidence="3 5" id="KW-0697">Rotamase</keyword>
<reference evidence="9 10" key="1">
    <citation type="submission" date="2016-09" db="EMBL/GenBank/DDBJ databases">
        <authorList>
            <person name="Capua I."/>
            <person name="De Benedictis P."/>
            <person name="Joannis T."/>
            <person name="Lombin L.H."/>
            <person name="Cattoli G."/>
        </authorList>
    </citation>
    <scope>NUCLEOTIDE SEQUENCE [LARGE SCALE GENOMIC DNA]</scope>
    <source>
        <strain evidence="9 10">A7P-90m</strain>
    </source>
</reference>
<protein>
    <recommendedName>
        <fullName evidence="6">Peptidyl-prolyl cis-trans isomerase</fullName>
        <ecNumber evidence="6">5.2.1.8</ecNumber>
    </recommendedName>
</protein>
<proteinExistence type="inferred from homology"/>
<sequence>MRLNLLTLSISLLLLFSCSSNDRVVSVPVTGVDITRKIAAVNKELTIADMELIARYFQKREWPTQNTGSGLVYYIYKSGNGAPAVKESKVQISFTISLLNGTVCYGADKPVEKEFVVGMGKEISGLEEAILLLREGDHAIIAIPPHLGHGLLGDEGEIPPRSTIIYDVTLEKVLQNK</sequence>
<feature type="chain" id="PRO_5011506199" description="Peptidyl-prolyl cis-trans isomerase" evidence="7">
    <location>
        <begin position="23"/>
        <end position="177"/>
    </location>
</feature>
<gene>
    <name evidence="9" type="ORF">SAMN05216323_106015</name>
</gene>
<comment type="catalytic activity">
    <reaction evidence="1 5 6">
        <text>[protein]-peptidylproline (omega=180) = [protein]-peptidylproline (omega=0)</text>
        <dbReference type="Rhea" id="RHEA:16237"/>
        <dbReference type="Rhea" id="RHEA-COMP:10747"/>
        <dbReference type="Rhea" id="RHEA-COMP:10748"/>
        <dbReference type="ChEBI" id="CHEBI:83833"/>
        <dbReference type="ChEBI" id="CHEBI:83834"/>
        <dbReference type="EC" id="5.2.1.8"/>
    </reaction>
</comment>
<accession>A0A1G6QD50</accession>